<comment type="caution">
    <text evidence="2">The sequence shown here is derived from an EMBL/GenBank/DDBJ whole genome shotgun (WGS) entry which is preliminary data.</text>
</comment>
<protein>
    <submittedName>
        <fullName evidence="2">Uncharacterized protein</fullName>
    </submittedName>
</protein>
<dbReference type="Proteomes" id="UP001412067">
    <property type="component" value="Unassembled WGS sequence"/>
</dbReference>
<keyword evidence="1" id="KW-1133">Transmembrane helix</keyword>
<accession>A0ABR2MMS3</accession>
<name>A0ABR2MMS3_9ASPA</name>
<evidence type="ECO:0000313" key="3">
    <source>
        <dbReference type="Proteomes" id="UP001412067"/>
    </source>
</evidence>
<keyword evidence="3" id="KW-1185">Reference proteome</keyword>
<evidence type="ECO:0000256" key="1">
    <source>
        <dbReference type="SAM" id="Phobius"/>
    </source>
</evidence>
<dbReference type="EMBL" id="JBBWWR010000006">
    <property type="protein sequence ID" value="KAK8965477.1"/>
    <property type="molecule type" value="Genomic_DNA"/>
</dbReference>
<gene>
    <name evidence="2" type="ORF">KSP40_PGU009259</name>
</gene>
<dbReference type="InterPro" id="IPR045864">
    <property type="entry name" value="aa-tRNA-synth_II/BPL/LPL"/>
</dbReference>
<keyword evidence="1" id="KW-0812">Transmembrane</keyword>
<feature type="transmembrane region" description="Helical" evidence="1">
    <location>
        <begin position="49"/>
        <end position="70"/>
    </location>
</feature>
<keyword evidence="1" id="KW-0472">Membrane</keyword>
<sequence>MAGDKLVRVNQDTRLNNRVLDLRTPANQAIFHLKCSVIDVSLSLSQVLFFFKFFLICILLYCYAFLYVLFHNFSRFLSNKIFSLCRFKRNIEDPSK</sequence>
<proteinExistence type="predicted"/>
<reference evidence="2 3" key="1">
    <citation type="journal article" date="2022" name="Nat. Plants">
        <title>Genomes of leafy and leafless Platanthera orchids illuminate the evolution of mycoheterotrophy.</title>
        <authorList>
            <person name="Li M.H."/>
            <person name="Liu K.W."/>
            <person name="Li Z."/>
            <person name="Lu H.C."/>
            <person name="Ye Q.L."/>
            <person name="Zhang D."/>
            <person name="Wang J.Y."/>
            <person name="Li Y.F."/>
            <person name="Zhong Z.M."/>
            <person name="Liu X."/>
            <person name="Yu X."/>
            <person name="Liu D.K."/>
            <person name="Tu X.D."/>
            <person name="Liu B."/>
            <person name="Hao Y."/>
            <person name="Liao X.Y."/>
            <person name="Jiang Y.T."/>
            <person name="Sun W.H."/>
            <person name="Chen J."/>
            <person name="Chen Y.Q."/>
            <person name="Ai Y."/>
            <person name="Zhai J.W."/>
            <person name="Wu S.S."/>
            <person name="Zhou Z."/>
            <person name="Hsiao Y.Y."/>
            <person name="Wu W.L."/>
            <person name="Chen Y.Y."/>
            <person name="Lin Y.F."/>
            <person name="Hsu J.L."/>
            <person name="Li C.Y."/>
            <person name="Wang Z.W."/>
            <person name="Zhao X."/>
            <person name="Zhong W.Y."/>
            <person name="Ma X.K."/>
            <person name="Ma L."/>
            <person name="Huang J."/>
            <person name="Chen G.Z."/>
            <person name="Huang M.Z."/>
            <person name="Huang L."/>
            <person name="Peng D.H."/>
            <person name="Luo Y.B."/>
            <person name="Zou S.Q."/>
            <person name="Chen S.P."/>
            <person name="Lan S."/>
            <person name="Tsai W.C."/>
            <person name="Van de Peer Y."/>
            <person name="Liu Z.J."/>
        </authorList>
    </citation>
    <scope>NUCLEOTIDE SEQUENCE [LARGE SCALE GENOMIC DNA]</scope>
    <source>
        <strain evidence="2">Lor288</strain>
    </source>
</reference>
<evidence type="ECO:0000313" key="2">
    <source>
        <dbReference type="EMBL" id="KAK8965477.1"/>
    </source>
</evidence>
<dbReference type="Gene3D" id="3.30.930.10">
    <property type="entry name" value="Bira Bifunctional Protein, Domain 2"/>
    <property type="match status" value="1"/>
</dbReference>
<organism evidence="2 3">
    <name type="scientific">Platanthera guangdongensis</name>
    <dbReference type="NCBI Taxonomy" id="2320717"/>
    <lineage>
        <taxon>Eukaryota</taxon>
        <taxon>Viridiplantae</taxon>
        <taxon>Streptophyta</taxon>
        <taxon>Embryophyta</taxon>
        <taxon>Tracheophyta</taxon>
        <taxon>Spermatophyta</taxon>
        <taxon>Magnoliopsida</taxon>
        <taxon>Liliopsida</taxon>
        <taxon>Asparagales</taxon>
        <taxon>Orchidaceae</taxon>
        <taxon>Orchidoideae</taxon>
        <taxon>Orchideae</taxon>
        <taxon>Orchidinae</taxon>
        <taxon>Platanthera</taxon>
    </lineage>
</organism>